<dbReference type="EMBL" id="JBHSBW010000003">
    <property type="protein sequence ID" value="MFC4209779.1"/>
    <property type="molecule type" value="Genomic_DNA"/>
</dbReference>
<keyword evidence="2" id="KW-1185">Reference proteome</keyword>
<dbReference type="RefSeq" id="WP_378981024.1">
    <property type="nucleotide sequence ID" value="NZ_JBHSBW010000003.1"/>
</dbReference>
<name>A0ABV8P3H0_9SPHI</name>
<dbReference type="Proteomes" id="UP001595789">
    <property type="component" value="Unassembled WGS sequence"/>
</dbReference>
<reference evidence="2" key="1">
    <citation type="journal article" date="2019" name="Int. J. Syst. Evol. Microbiol.">
        <title>The Global Catalogue of Microorganisms (GCM) 10K type strain sequencing project: providing services to taxonomists for standard genome sequencing and annotation.</title>
        <authorList>
            <consortium name="The Broad Institute Genomics Platform"/>
            <consortium name="The Broad Institute Genome Sequencing Center for Infectious Disease"/>
            <person name="Wu L."/>
            <person name="Ma J."/>
        </authorList>
    </citation>
    <scope>NUCLEOTIDE SEQUENCE [LARGE SCALE GENOMIC DNA]</scope>
    <source>
        <strain evidence="2">CCM 8691</strain>
    </source>
</reference>
<evidence type="ECO:0000313" key="2">
    <source>
        <dbReference type="Proteomes" id="UP001595789"/>
    </source>
</evidence>
<organism evidence="1 2">
    <name type="scientific">Pedobacter lithocola</name>
    <dbReference type="NCBI Taxonomy" id="1908239"/>
    <lineage>
        <taxon>Bacteria</taxon>
        <taxon>Pseudomonadati</taxon>
        <taxon>Bacteroidota</taxon>
        <taxon>Sphingobacteriia</taxon>
        <taxon>Sphingobacteriales</taxon>
        <taxon>Sphingobacteriaceae</taxon>
        <taxon>Pedobacter</taxon>
    </lineage>
</organism>
<protein>
    <submittedName>
        <fullName evidence="1">Uncharacterized protein</fullName>
    </submittedName>
</protein>
<accession>A0ABV8P3H0</accession>
<proteinExistence type="predicted"/>
<sequence length="407" mass="44575">MHIEADGKQSSSANLSITQTAASTAVYTDESSFIATLSSYGFKTPIQLSYNRLGQTNYSATYGFNIPTANRAAGFKWNAGDEETSEWRPQGIAGFTMGGRRFILTTWYGTEPDDVSGIHNGHKGVRLALADITDLSKVTYRLILLVQPSGNTSNRLLWDNLYAQDGNAAHNYNQGTLFAPITIHAGGVAVYGTKVYVADTGRGLRVFDLNNFIAVSSDSESQCGKMSNNTLQAFNYGYILPEIGWYQLSGSAPYSSVELGEGNNLWFGQYFGFNKNASGTPPTQTPVVSGYGLDDTGQLTGVGQLVVTPRDDIAGDTKVFNMQGAYRKGSQTFMTMTNNSVYEGSTARFLRYNDGAALGVRYRWPHGAEDLYYESSTGLLWCLTEFEKAKYGTDNRCVFAVRLEDYN</sequence>
<evidence type="ECO:0000313" key="1">
    <source>
        <dbReference type="EMBL" id="MFC4209779.1"/>
    </source>
</evidence>
<gene>
    <name evidence="1" type="ORF">ACFOWA_01215</name>
</gene>
<comment type="caution">
    <text evidence="1">The sequence shown here is derived from an EMBL/GenBank/DDBJ whole genome shotgun (WGS) entry which is preliminary data.</text>
</comment>